<reference evidence="1 2" key="1">
    <citation type="submission" date="2017-03" db="EMBL/GenBank/DDBJ databases">
        <authorList>
            <person name="Afonso C.L."/>
            <person name="Miller P.J."/>
            <person name="Scott M.A."/>
            <person name="Spackman E."/>
            <person name="Goraichik I."/>
            <person name="Dimitrov K.M."/>
            <person name="Suarez D.L."/>
            <person name="Swayne D.E."/>
        </authorList>
    </citation>
    <scope>NUCLEOTIDE SEQUENCE [LARGE SCALE GENOMIC DNA]</scope>
    <source>
        <strain evidence="1">Genome sequencing of Nitrospira japonica strain NJ11</strain>
    </source>
</reference>
<protein>
    <submittedName>
        <fullName evidence="1">Uncharacterized protein</fullName>
    </submittedName>
</protein>
<dbReference type="EMBL" id="LT828648">
    <property type="protein sequence ID" value="SLM48217.1"/>
    <property type="molecule type" value="Genomic_DNA"/>
</dbReference>
<dbReference type="KEGG" id="nja:NSJP_2045"/>
<dbReference type="Proteomes" id="UP000192042">
    <property type="component" value="Chromosome I"/>
</dbReference>
<dbReference type="AlphaFoldDB" id="A0A1W1I5C4"/>
<gene>
    <name evidence="1" type="ORF">NSJP_2045</name>
</gene>
<evidence type="ECO:0000313" key="1">
    <source>
        <dbReference type="EMBL" id="SLM48217.1"/>
    </source>
</evidence>
<dbReference type="STRING" id="1325564.NSJP_2045"/>
<name>A0A1W1I5C4_9BACT</name>
<sequence>MANGSVMFSINEHELTYLGTWRFGVDSPRYGRMVLLSIVLNESDKNQLAETAKQQSAAMEVHSMVTTFPSLAESKARLYEVMSYPRVPPYFQNHQW</sequence>
<evidence type="ECO:0000313" key="2">
    <source>
        <dbReference type="Proteomes" id="UP000192042"/>
    </source>
</evidence>
<organism evidence="1 2">
    <name type="scientific">Nitrospira japonica</name>
    <dbReference type="NCBI Taxonomy" id="1325564"/>
    <lineage>
        <taxon>Bacteria</taxon>
        <taxon>Pseudomonadati</taxon>
        <taxon>Nitrospirota</taxon>
        <taxon>Nitrospiria</taxon>
        <taxon>Nitrospirales</taxon>
        <taxon>Nitrospiraceae</taxon>
        <taxon>Nitrospira</taxon>
    </lineage>
</organism>
<accession>A0A1W1I5C4</accession>
<proteinExistence type="predicted"/>
<keyword evidence="2" id="KW-1185">Reference proteome</keyword>